<dbReference type="PANTHER" id="PTHR44688">
    <property type="entry name" value="DNA-BINDING TRANSCRIPTIONAL ACTIVATOR DEVR_DOSR"/>
    <property type="match status" value="1"/>
</dbReference>
<dbReference type="CDD" id="cd06170">
    <property type="entry name" value="LuxR_C_like"/>
    <property type="match status" value="1"/>
</dbReference>
<keyword evidence="1" id="KW-0805">Transcription regulation</keyword>
<dbReference type="PROSITE" id="PS00622">
    <property type="entry name" value="HTH_LUXR_1"/>
    <property type="match status" value="1"/>
</dbReference>
<dbReference type="AlphaFoldDB" id="A0A7W6N7R9"/>
<accession>A0A7W6N7R9</accession>
<name>A0A7W6N7R9_9HYPH</name>
<keyword evidence="3" id="KW-0804">Transcription</keyword>
<evidence type="ECO:0000256" key="1">
    <source>
        <dbReference type="ARBA" id="ARBA00023015"/>
    </source>
</evidence>
<dbReference type="InterPro" id="IPR016032">
    <property type="entry name" value="Sig_transdc_resp-reg_C-effctor"/>
</dbReference>
<dbReference type="GO" id="GO:0003677">
    <property type="term" value="F:DNA binding"/>
    <property type="evidence" value="ECO:0007669"/>
    <property type="project" value="UniProtKB-KW"/>
</dbReference>
<dbReference type="SMART" id="SM00421">
    <property type="entry name" value="HTH_LUXR"/>
    <property type="match status" value="1"/>
</dbReference>
<dbReference type="PANTHER" id="PTHR44688:SF16">
    <property type="entry name" value="DNA-BINDING TRANSCRIPTIONAL ACTIVATOR DEVR_DOSR"/>
    <property type="match status" value="1"/>
</dbReference>
<dbReference type="EMBL" id="JACIDC010000004">
    <property type="protein sequence ID" value="MBB4039962.1"/>
    <property type="molecule type" value="Genomic_DNA"/>
</dbReference>
<dbReference type="InterPro" id="IPR036388">
    <property type="entry name" value="WH-like_DNA-bd_sf"/>
</dbReference>
<feature type="domain" description="HTH luxR-type" evidence="4">
    <location>
        <begin position="1"/>
        <end position="59"/>
    </location>
</feature>
<keyword evidence="2" id="KW-0238">DNA-binding</keyword>
<dbReference type="SUPFAM" id="SSF46894">
    <property type="entry name" value="C-terminal effector domain of the bipartite response regulators"/>
    <property type="match status" value="1"/>
</dbReference>
<dbReference type="Gene3D" id="1.10.10.10">
    <property type="entry name" value="Winged helix-like DNA-binding domain superfamily/Winged helix DNA-binding domain"/>
    <property type="match status" value="1"/>
</dbReference>
<dbReference type="InterPro" id="IPR000792">
    <property type="entry name" value="Tscrpt_reg_LuxR_C"/>
</dbReference>
<evidence type="ECO:0000256" key="3">
    <source>
        <dbReference type="ARBA" id="ARBA00023163"/>
    </source>
</evidence>
<gene>
    <name evidence="5" type="ORF">GGR34_001609</name>
</gene>
<evidence type="ECO:0000313" key="5">
    <source>
        <dbReference type="EMBL" id="MBB4039962.1"/>
    </source>
</evidence>
<evidence type="ECO:0000313" key="6">
    <source>
        <dbReference type="Proteomes" id="UP000519439"/>
    </source>
</evidence>
<proteinExistence type="predicted"/>
<evidence type="ECO:0000259" key="4">
    <source>
        <dbReference type="PROSITE" id="PS50043"/>
    </source>
</evidence>
<dbReference type="RefSeq" id="WP_368086309.1">
    <property type="nucleotide sequence ID" value="NZ_JACIDC010000004.1"/>
</dbReference>
<dbReference type="Proteomes" id="UP000519439">
    <property type="component" value="Unassembled WGS sequence"/>
</dbReference>
<comment type="caution">
    <text evidence="5">The sequence shown here is derived from an EMBL/GenBank/DDBJ whole genome shotgun (WGS) entry which is preliminary data.</text>
</comment>
<protein>
    <submittedName>
        <fullName evidence="5">Two-component system nitrate/nitrite response regulator NarL</fullName>
    </submittedName>
</protein>
<organism evidence="5 6">
    <name type="scientific">Microvirga flocculans</name>
    <dbReference type="NCBI Taxonomy" id="217168"/>
    <lineage>
        <taxon>Bacteria</taxon>
        <taxon>Pseudomonadati</taxon>
        <taxon>Pseudomonadota</taxon>
        <taxon>Alphaproteobacteria</taxon>
        <taxon>Hyphomicrobiales</taxon>
        <taxon>Methylobacteriaceae</taxon>
        <taxon>Microvirga</taxon>
    </lineage>
</organism>
<sequence length="69" mass="7678">MSPREKEILQSLMGGDANKVIARKLDVTEATVKVHVKSILRKIGAANRTQAAMWANENLRFQPEASLMN</sequence>
<dbReference type="PRINTS" id="PR00038">
    <property type="entry name" value="HTHLUXR"/>
</dbReference>
<dbReference type="PROSITE" id="PS50043">
    <property type="entry name" value="HTH_LUXR_2"/>
    <property type="match status" value="1"/>
</dbReference>
<evidence type="ECO:0000256" key="2">
    <source>
        <dbReference type="ARBA" id="ARBA00023125"/>
    </source>
</evidence>
<keyword evidence="6" id="KW-1185">Reference proteome</keyword>
<reference evidence="5 6" key="1">
    <citation type="submission" date="2020-08" db="EMBL/GenBank/DDBJ databases">
        <title>Genomic Encyclopedia of Type Strains, Phase IV (KMG-IV): sequencing the most valuable type-strain genomes for metagenomic binning, comparative biology and taxonomic classification.</title>
        <authorList>
            <person name="Goeker M."/>
        </authorList>
    </citation>
    <scope>NUCLEOTIDE SEQUENCE [LARGE SCALE GENOMIC DNA]</scope>
    <source>
        <strain evidence="5 6">DSM 15743</strain>
    </source>
</reference>
<dbReference type="GO" id="GO:0006355">
    <property type="term" value="P:regulation of DNA-templated transcription"/>
    <property type="evidence" value="ECO:0007669"/>
    <property type="project" value="InterPro"/>
</dbReference>
<dbReference type="Pfam" id="PF00196">
    <property type="entry name" value="GerE"/>
    <property type="match status" value="1"/>
</dbReference>